<reference evidence="6 7" key="1">
    <citation type="submission" date="2020-05" db="EMBL/GenBank/DDBJ databases">
        <title>Sulfurimonas marisnigri, sp. nov., and Sulfurimonas baltica, sp. nov., manganese oxide reducing chemolithoautotrophs of the class Epsilonproteobacteria isolated from the pelagic redoxclines of the Black and Baltic Seas and emended description of the genus Sulfurimonas.</title>
        <authorList>
            <person name="Henkel J.V."/>
            <person name="Laudan C."/>
            <person name="Werner J."/>
            <person name="Neu T."/>
            <person name="Plewe S."/>
            <person name="Sproer C."/>
            <person name="Bunk B."/>
            <person name="Schulz-Vogt H.N."/>
        </authorList>
    </citation>
    <scope>NUCLEOTIDE SEQUENCE [LARGE SCALE GENOMIC DNA]</scope>
    <source>
        <strain evidence="6 7">GD2</strain>
    </source>
</reference>
<feature type="domain" description="Solute-binding protein family 5" evidence="5">
    <location>
        <begin position="60"/>
        <end position="417"/>
    </location>
</feature>
<dbReference type="GO" id="GO:0030288">
    <property type="term" value="C:outer membrane-bounded periplasmic space"/>
    <property type="evidence" value="ECO:0007669"/>
    <property type="project" value="UniProtKB-ARBA"/>
</dbReference>
<organism evidence="6 7">
    <name type="scientific">Candidatus Sulfurimonas baltica</name>
    <dbReference type="NCBI Taxonomy" id="2740404"/>
    <lineage>
        <taxon>Bacteria</taxon>
        <taxon>Pseudomonadati</taxon>
        <taxon>Campylobacterota</taxon>
        <taxon>Epsilonproteobacteria</taxon>
        <taxon>Campylobacterales</taxon>
        <taxon>Sulfurimonadaceae</taxon>
        <taxon>Sulfurimonas</taxon>
    </lineage>
</organism>
<evidence type="ECO:0000256" key="2">
    <source>
        <dbReference type="ARBA" id="ARBA00022448"/>
    </source>
</evidence>
<dbReference type="RefSeq" id="WP_194369501.1">
    <property type="nucleotide sequence ID" value="NZ_CP054492.1"/>
</dbReference>
<feature type="chain" id="PRO_5032338854" evidence="4">
    <location>
        <begin position="22"/>
        <end position="499"/>
    </location>
</feature>
<accession>A0A7S7LV54</accession>
<dbReference type="Gene3D" id="3.90.76.10">
    <property type="entry name" value="Dipeptide-binding Protein, Domain 1"/>
    <property type="match status" value="1"/>
</dbReference>
<evidence type="ECO:0000313" key="6">
    <source>
        <dbReference type="EMBL" id="QOY51920.1"/>
    </source>
</evidence>
<feature type="signal peptide" evidence="4">
    <location>
        <begin position="1"/>
        <end position="21"/>
    </location>
</feature>
<dbReference type="InterPro" id="IPR030678">
    <property type="entry name" value="Peptide/Ni-bd"/>
</dbReference>
<dbReference type="PANTHER" id="PTHR30290:SF9">
    <property type="entry name" value="OLIGOPEPTIDE-BINDING PROTEIN APPA"/>
    <property type="match status" value="1"/>
</dbReference>
<dbReference type="Pfam" id="PF00496">
    <property type="entry name" value="SBP_bac_5"/>
    <property type="match status" value="1"/>
</dbReference>
<dbReference type="EMBL" id="CP054492">
    <property type="protein sequence ID" value="QOY51920.1"/>
    <property type="molecule type" value="Genomic_DNA"/>
</dbReference>
<dbReference type="KEGG" id="sbal:HUE88_12610"/>
<keyword evidence="2" id="KW-0813">Transport</keyword>
<evidence type="ECO:0000256" key="1">
    <source>
        <dbReference type="ARBA" id="ARBA00005695"/>
    </source>
</evidence>
<evidence type="ECO:0000313" key="7">
    <source>
        <dbReference type="Proteomes" id="UP000593994"/>
    </source>
</evidence>
<dbReference type="GO" id="GO:0043190">
    <property type="term" value="C:ATP-binding cassette (ABC) transporter complex"/>
    <property type="evidence" value="ECO:0007669"/>
    <property type="project" value="InterPro"/>
</dbReference>
<evidence type="ECO:0000259" key="5">
    <source>
        <dbReference type="Pfam" id="PF00496"/>
    </source>
</evidence>
<proteinExistence type="inferred from homology"/>
<dbReference type="GO" id="GO:1904680">
    <property type="term" value="F:peptide transmembrane transporter activity"/>
    <property type="evidence" value="ECO:0007669"/>
    <property type="project" value="TreeGrafter"/>
</dbReference>
<evidence type="ECO:0000256" key="3">
    <source>
        <dbReference type="ARBA" id="ARBA00022729"/>
    </source>
</evidence>
<gene>
    <name evidence="6" type="ORF">HUE88_12610</name>
</gene>
<comment type="similarity">
    <text evidence="1">Belongs to the bacterial solute-binding protein 5 family.</text>
</comment>
<name>A0A7S7LV54_9BACT</name>
<dbReference type="PANTHER" id="PTHR30290">
    <property type="entry name" value="PERIPLASMIC BINDING COMPONENT OF ABC TRANSPORTER"/>
    <property type="match status" value="1"/>
</dbReference>
<dbReference type="InterPro" id="IPR039424">
    <property type="entry name" value="SBP_5"/>
</dbReference>
<sequence>MHYIILLLLSINLFSSTLNLATSTNPARLNPILATDSSSSEITGFLFNGLIKYDKDSSTIIGDLAKEFYYEDNTTLIFKLHKNVKWHDGEIFTAKDVVFTYDVLVSSKISSPYSANFRFVKSVEVLDELTVRVRYKEPYFKALETWMMGILPEHVLRDEENLMNSSFNTNPIGTGAYKLYQLEHSKNIILTAFDDYFEGRAKIDKISFHVIADPMTRFLMLKSSALDVGSIEPMQFERQLSKDFFNNFNTYEQISRSYTYLGFNLRVEKFKNPKVREAISISIDRDEIVEILFFNHAKVCTGPFLPATKAFNKDVKAPTQNIKKAKQLLSEAGYDENNPFTFEIVTSNSSAIRPYAAQIIQHQLKSAGIIVNLRVMEWQAFLNMVVFPHEFDTVLLGWGLSPTPDPYMFWHSDSDKKGGFNLVGYSNQKIDEMIEKSQSIIDRDKLSVMWKEMFKTITDENPYLFLYIPNSITAINKNIKNVTPSPSGIWHDYINWEKD</sequence>
<dbReference type="Gene3D" id="3.40.190.10">
    <property type="entry name" value="Periplasmic binding protein-like II"/>
    <property type="match status" value="1"/>
</dbReference>
<evidence type="ECO:0000256" key="4">
    <source>
        <dbReference type="SAM" id="SignalP"/>
    </source>
</evidence>
<dbReference type="CDD" id="cd08514">
    <property type="entry name" value="PBP2_AppA_like"/>
    <property type="match status" value="1"/>
</dbReference>
<dbReference type="SUPFAM" id="SSF53850">
    <property type="entry name" value="Periplasmic binding protein-like II"/>
    <property type="match status" value="1"/>
</dbReference>
<protein>
    <submittedName>
        <fullName evidence="6">Peptide ABC transporter substrate-binding protein</fullName>
    </submittedName>
</protein>
<dbReference type="AlphaFoldDB" id="A0A7S7LV54"/>
<dbReference type="Gene3D" id="3.10.105.10">
    <property type="entry name" value="Dipeptide-binding Protein, Domain 3"/>
    <property type="match status" value="1"/>
</dbReference>
<dbReference type="GO" id="GO:0015833">
    <property type="term" value="P:peptide transport"/>
    <property type="evidence" value="ECO:0007669"/>
    <property type="project" value="TreeGrafter"/>
</dbReference>
<dbReference type="InterPro" id="IPR000914">
    <property type="entry name" value="SBP_5_dom"/>
</dbReference>
<dbReference type="Proteomes" id="UP000593994">
    <property type="component" value="Chromosome"/>
</dbReference>
<dbReference type="PIRSF" id="PIRSF002741">
    <property type="entry name" value="MppA"/>
    <property type="match status" value="1"/>
</dbReference>
<keyword evidence="7" id="KW-1185">Reference proteome</keyword>
<keyword evidence="3 4" id="KW-0732">Signal</keyword>